<dbReference type="PANTHER" id="PTHR43792">
    <property type="entry name" value="GNAT FAMILY, PUTATIVE (AFU_ORTHOLOGUE AFUA_3G00765)-RELATED-RELATED"/>
    <property type="match status" value="1"/>
</dbReference>
<feature type="domain" description="N-acetyltransferase" evidence="1">
    <location>
        <begin position="4"/>
        <end position="165"/>
    </location>
</feature>
<sequence>MDEVRLRLIEEKDLPFVQEYISKKEVADPTNIPHPYPKDGAKEWYEFVIEEYKKGRHYPFAILCNGEFAGSISVRKDNDRTGALDYWVAIPFWNKGVGTTAAQKAIGFGVNELGLEKFDTCCLAKNIGSERILKNNGFKFVEEFEVGKGDKHEGKIAKLYRLIICNS</sequence>
<dbReference type="EMBL" id="CP095073">
    <property type="protein sequence ID" value="UOQ43741.1"/>
    <property type="molecule type" value="Genomic_DNA"/>
</dbReference>
<dbReference type="InterPro" id="IPR016181">
    <property type="entry name" value="Acyl_CoA_acyltransferase"/>
</dbReference>
<gene>
    <name evidence="2" type="ORF">MUN89_17925</name>
</gene>
<dbReference type="PROSITE" id="PS51186">
    <property type="entry name" value="GNAT"/>
    <property type="match status" value="1"/>
</dbReference>
<evidence type="ECO:0000313" key="2">
    <source>
        <dbReference type="EMBL" id="UOQ43741.1"/>
    </source>
</evidence>
<proteinExistence type="predicted"/>
<dbReference type="RefSeq" id="WP_244709149.1">
    <property type="nucleotide sequence ID" value="NZ_CP095073.1"/>
</dbReference>
<dbReference type="InterPro" id="IPR000182">
    <property type="entry name" value="GNAT_dom"/>
</dbReference>
<dbReference type="Gene3D" id="3.40.630.30">
    <property type="match status" value="1"/>
</dbReference>
<accession>A0ABY4EHZ5</accession>
<dbReference type="SUPFAM" id="SSF55729">
    <property type="entry name" value="Acyl-CoA N-acyltransferases (Nat)"/>
    <property type="match status" value="1"/>
</dbReference>
<organism evidence="2 3">
    <name type="scientific">Halobacillus salinarum</name>
    <dbReference type="NCBI Taxonomy" id="2932257"/>
    <lineage>
        <taxon>Bacteria</taxon>
        <taxon>Bacillati</taxon>
        <taxon>Bacillota</taxon>
        <taxon>Bacilli</taxon>
        <taxon>Bacillales</taxon>
        <taxon>Bacillaceae</taxon>
        <taxon>Halobacillus</taxon>
    </lineage>
</organism>
<evidence type="ECO:0000313" key="3">
    <source>
        <dbReference type="Proteomes" id="UP000831787"/>
    </source>
</evidence>
<keyword evidence="3" id="KW-1185">Reference proteome</keyword>
<reference evidence="2 3" key="1">
    <citation type="submission" date="2022-04" db="EMBL/GenBank/DDBJ databases">
        <title>Halobacillus sp. isolated from saltern.</title>
        <authorList>
            <person name="Won M."/>
            <person name="Lee C.-M."/>
            <person name="Woen H.-Y."/>
            <person name="Kwon S.-W."/>
        </authorList>
    </citation>
    <scope>NUCLEOTIDE SEQUENCE [LARGE SCALE GENOMIC DNA]</scope>
    <source>
        <strain evidence="2 3">SSBR10-3</strain>
    </source>
</reference>
<dbReference type="Proteomes" id="UP000831787">
    <property type="component" value="Chromosome"/>
</dbReference>
<dbReference type="InterPro" id="IPR051531">
    <property type="entry name" value="N-acetyltransferase"/>
</dbReference>
<dbReference type="Pfam" id="PF13302">
    <property type="entry name" value="Acetyltransf_3"/>
    <property type="match status" value="1"/>
</dbReference>
<evidence type="ECO:0000259" key="1">
    <source>
        <dbReference type="PROSITE" id="PS51186"/>
    </source>
</evidence>
<protein>
    <submittedName>
        <fullName evidence="2">GNAT family N-acetyltransferase</fullName>
    </submittedName>
</protein>
<name>A0ABY4EHZ5_9BACI</name>